<dbReference type="InterPro" id="IPR003599">
    <property type="entry name" value="Ig_sub"/>
</dbReference>
<feature type="domain" description="Ig-like" evidence="1">
    <location>
        <begin position="16"/>
        <end position="125"/>
    </location>
</feature>
<dbReference type="Pfam" id="PF15096">
    <property type="entry name" value="G6B"/>
    <property type="match status" value="1"/>
</dbReference>
<sequence length="176" mass="18213">SILVAPSFPLLKPKDPSALVFAGPVVTAEAGSTVSLPCNLTGPSLSWRWIPRYPVCAGVSGGIQTIYTAMAGGAHDAPEGRFQKRLRLLTSQGTRTSVLEVQTLHMSDSGTFFCASPRQNTTPISVTITPGNSTAGGQGAGTPGFSPQLWEGFRILVGGYRPSQGEAGSSQQGAGH</sequence>
<keyword evidence="3" id="KW-1185">Reference proteome</keyword>
<reference evidence="2" key="1">
    <citation type="submission" date="2025-08" db="UniProtKB">
        <authorList>
            <consortium name="Ensembl"/>
        </authorList>
    </citation>
    <scope>IDENTIFICATION</scope>
</reference>
<dbReference type="Ensembl" id="ENSCPBT00000021727.1">
    <property type="protein sequence ID" value="ENSCPBP00000018401.1"/>
    <property type="gene ID" value="ENSCPBG00000013408.1"/>
</dbReference>
<evidence type="ECO:0000313" key="2">
    <source>
        <dbReference type="Ensembl" id="ENSCPBP00000018401.1"/>
    </source>
</evidence>
<dbReference type="AlphaFoldDB" id="A0A8C3HHZ6"/>
<reference evidence="2" key="2">
    <citation type="submission" date="2025-09" db="UniProtKB">
        <authorList>
            <consortium name="Ensembl"/>
        </authorList>
    </citation>
    <scope>IDENTIFICATION</scope>
</reference>
<name>A0A8C3HHZ6_CHRPI</name>
<dbReference type="SMART" id="SM00409">
    <property type="entry name" value="IG"/>
    <property type="match status" value="1"/>
</dbReference>
<evidence type="ECO:0000259" key="1">
    <source>
        <dbReference type="PROSITE" id="PS50835"/>
    </source>
</evidence>
<proteinExistence type="predicted"/>
<dbReference type="PROSITE" id="PS50835">
    <property type="entry name" value="IG_LIKE"/>
    <property type="match status" value="1"/>
</dbReference>
<dbReference type="InterPro" id="IPR048308">
    <property type="entry name" value="G6B_V-set"/>
</dbReference>
<accession>A0A8C3HHZ6</accession>
<evidence type="ECO:0000313" key="3">
    <source>
        <dbReference type="Proteomes" id="UP000694380"/>
    </source>
</evidence>
<dbReference type="Proteomes" id="UP000694380">
    <property type="component" value="Unplaced"/>
</dbReference>
<organism evidence="2 3">
    <name type="scientific">Chrysemys picta bellii</name>
    <name type="common">Western painted turtle</name>
    <name type="synonym">Emys bellii</name>
    <dbReference type="NCBI Taxonomy" id="8478"/>
    <lineage>
        <taxon>Eukaryota</taxon>
        <taxon>Metazoa</taxon>
        <taxon>Chordata</taxon>
        <taxon>Craniata</taxon>
        <taxon>Vertebrata</taxon>
        <taxon>Euteleostomi</taxon>
        <taxon>Archelosauria</taxon>
        <taxon>Testudinata</taxon>
        <taxon>Testudines</taxon>
        <taxon>Cryptodira</taxon>
        <taxon>Durocryptodira</taxon>
        <taxon>Testudinoidea</taxon>
        <taxon>Emydidae</taxon>
        <taxon>Chrysemys</taxon>
    </lineage>
</organism>
<dbReference type="SUPFAM" id="SSF48726">
    <property type="entry name" value="Immunoglobulin"/>
    <property type="match status" value="1"/>
</dbReference>
<dbReference type="InterPro" id="IPR013783">
    <property type="entry name" value="Ig-like_fold"/>
</dbReference>
<protein>
    <recommendedName>
        <fullName evidence="1">Ig-like domain-containing protein</fullName>
    </recommendedName>
</protein>
<dbReference type="GeneTree" id="ENSGT00950000185301"/>
<dbReference type="InterPro" id="IPR036179">
    <property type="entry name" value="Ig-like_dom_sf"/>
</dbReference>
<dbReference type="InterPro" id="IPR007110">
    <property type="entry name" value="Ig-like_dom"/>
</dbReference>
<dbReference type="Gene3D" id="2.60.40.10">
    <property type="entry name" value="Immunoglobulins"/>
    <property type="match status" value="1"/>
</dbReference>